<dbReference type="OrthoDB" id="4564178at2"/>
<reference evidence="2 3" key="1">
    <citation type="submission" date="2019-07" db="EMBL/GenBank/DDBJ databases">
        <title>Whole genome shotgun sequence of Nocardia ninae NBRC 108245.</title>
        <authorList>
            <person name="Hosoyama A."/>
            <person name="Uohara A."/>
            <person name="Ohji S."/>
            <person name="Ichikawa N."/>
        </authorList>
    </citation>
    <scope>NUCLEOTIDE SEQUENCE [LARGE SCALE GENOMIC DNA]</scope>
    <source>
        <strain evidence="2 3">NBRC 108245</strain>
    </source>
</reference>
<proteinExistence type="predicted"/>
<dbReference type="Pfam" id="PF00550">
    <property type="entry name" value="PP-binding"/>
    <property type="match status" value="1"/>
</dbReference>
<dbReference type="AlphaFoldDB" id="A0A511MDQ9"/>
<dbReference type="SUPFAM" id="SSF47336">
    <property type="entry name" value="ACP-like"/>
    <property type="match status" value="1"/>
</dbReference>
<gene>
    <name evidence="2" type="ORF">NN4_33020</name>
</gene>
<dbReference type="EMBL" id="BJXA01000019">
    <property type="protein sequence ID" value="GEM38783.1"/>
    <property type="molecule type" value="Genomic_DNA"/>
</dbReference>
<dbReference type="PROSITE" id="PS50075">
    <property type="entry name" value="CARRIER"/>
    <property type="match status" value="1"/>
</dbReference>
<evidence type="ECO:0000259" key="1">
    <source>
        <dbReference type="PROSITE" id="PS50075"/>
    </source>
</evidence>
<dbReference type="Gene3D" id="1.10.1200.10">
    <property type="entry name" value="ACP-like"/>
    <property type="match status" value="1"/>
</dbReference>
<comment type="caution">
    <text evidence="2">The sequence shown here is derived from an EMBL/GenBank/DDBJ whole genome shotgun (WGS) entry which is preliminary data.</text>
</comment>
<keyword evidence="3" id="KW-1185">Reference proteome</keyword>
<dbReference type="RefSeq" id="WP_147131498.1">
    <property type="nucleotide sequence ID" value="NZ_BJXA01000019.1"/>
</dbReference>
<dbReference type="InterPro" id="IPR036736">
    <property type="entry name" value="ACP-like_sf"/>
</dbReference>
<accession>A0A511MDQ9</accession>
<sequence length="94" mass="10097">MTQSTEIDADIRDAMVDIVAGVLELDAAEISWNGDFREDYDADSLQGIQILAALERRFGIIISPERLPEMVTLASTYALVLEALAEAGGGNGAR</sequence>
<evidence type="ECO:0000313" key="2">
    <source>
        <dbReference type="EMBL" id="GEM38783.1"/>
    </source>
</evidence>
<feature type="domain" description="Carrier" evidence="1">
    <location>
        <begin position="6"/>
        <end position="84"/>
    </location>
</feature>
<name>A0A511MDQ9_9NOCA</name>
<evidence type="ECO:0000313" key="3">
    <source>
        <dbReference type="Proteomes" id="UP000321424"/>
    </source>
</evidence>
<protein>
    <recommendedName>
        <fullName evidence="1">Carrier domain-containing protein</fullName>
    </recommendedName>
</protein>
<organism evidence="2 3">
    <name type="scientific">Nocardia ninae NBRC 108245</name>
    <dbReference type="NCBI Taxonomy" id="1210091"/>
    <lineage>
        <taxon>Bacteria</taxon>
        <taxon>Bacillati</taxon>
        <taxon>Actinomycetota</taxon>
        <taxon>Actinomycetes</taxon>
        <taxon>Mycobacteriales</taxon>
        <taxon>Nocardiaceae</taxon>
        <taxon>Nocardia</taxon>
    </lineage>
</organism>
<dbReference type="Proteomes" id="UP000321424">
    <property type="component" value="Unassembled WGS sequence"/>
</dbReference>
<dbReference type="InterPro" id="IPR009081">
    <property type="entry name" value="PP-bd_ACP"/>
</dbReference>